<dbReference type="EMBL" id="OV121133">
    <property type="protein sequence ID" value="CAH0551121.1"/>
    <property type="molecule type" value="Genomic_DNA"/>
</dbReference>
<gene>
    <name evidence="1" type="ORF">MELIAE_LOCUS3800</name>
</gene>
<protein>
    <recommendedName>
        <fullName evidence="3">Endonuclease-reverse transcriptase</fullName>
    </recommendedName>
</protein>
<name>A0A9P0AZ67_BRAAE</name>
<evidence type="ECO:0008006" key="3">
    <source>
        <dbReference type="Google" id="ProtNLM"/>
    </source>
</evidence>
<dbReference type="Proteomes" id="UP001154078">
    <property type="component" value="Chromosome 2"/>
</dbReference>
<evidence type="ECO:0000313" key="2">
    <source>
        <dbReference type="Proteomes" id="UP001154078"/>
    </source>
</evidence>
<dbReference type="AlphaFoldDB" id="A0A9P0AZ67"/>
<dbReference type="OrthoDB" id="6740956at2759"/>
<evidence type="ECO:0000313" key="1">
    <source>
        <dbReference type="EMBL" id="CAH0551121.1"/>
    </source>
</evidence>
<sequence length="96" mass="11825">MDRIRNAVIREELEIEATREFIKKRQLSWWGHLQRLNNKRQVKKVWEAKIIQKKKGRPRKSWNKVISDTLEKRGMTWTTAKTVTKNRKEWRKFVYS</sequence>
<organism evidence="1 2">
    <name type="scientific">Brassicogethes aeneus</name>
    <name type="common">Rape pollen beetle</name>
    <name type="synonym">Meligethes aeneus</name>
    <dbReference type="NCBI Taxonomy" id="1431903"/>
    <lineage>
        <taxon>Eukaryota</taxon>
        <taxon>Metazoa</taxon>
        <taxon>Ecdysozoa</taxon>
        <taxon>Arthropoda</taxon>
        <taxon>Hexapoda</taxon>
        <taxon>Insecta</taxon>
        <taxon>Pterygota</taxon>
        <taxon>Neoptera</taxon>
        <taxon>Endopterygota</taxon>
        <taxon>Coleoptera</taxon>
        <taxon>Polyphaga</taxon>
        <taxon>Cucujiformia</taxon>
        <taxon>Nitidulidae</taxon>
        <taxon>Meligethinae</taxon>
        <taxon>Brassicogethes</taxon>
    </lineage>
</organism>
<accession>A0A9P0AZ67</accession>
<proteinExistence type="predicted"/>
<keyword evidence="2" id="KW-1185">Reference proteome</keyword>
<reference evidence="1" key="1">
    <citation type="submission" date="2021-12" db="EMBL/GenBank/DDBJ databases">
        <authorList>
            <person name="King R."/>
        </authorList>
    </citation>
    <scope>NUCLEOTIDE SEQUENCE</scope>
</reference>